<dbReference type="Proteomes" id="UP000694546">
    <property type="component" value="Chromosome 16"/>
</dbReference>
<name>A0A8C5CV96_GADMO</name>
<reference evidence="1" key="2">
    <citation type="submission" date="2025-09" db="UniProtKB">
        <authorList>
            <consortium name="Ensembl"/>
        </authorList>
    </citation>
    <scope>IDENTIFICATION</scope>
</reference>
<dbReference type="Ensembl" id="ENSGMOT00000055661.1">
    <property type="protein sequence ID" value="ENSGMOP00000065750.1"/>
    <property type="gene ID" value="ENSGMOG00000025093.1"/>
</dbReference>
<dbReference type="AlphaFoldDB" id="A0A8C5CV96"/>
<sequence>LLCICYLAERLVMANHTHTWWYNSAPLTSPSDDTPGFPGTRIHLKHVTQFIMQIQGDNAVQHRRTQNWICPITLSVYGVRGMNT</sequence>
<evidence type="ECO:0000313" key="2">
    <source>
        <dbReference type="Proteomes" id="UP000694546"/>
    </source>
</evidence>
<organism evidence="1 2">
    <name type="scientific">Gadus morhua</name>
    <name type="common">Atlantic cod</name>
    <dbReference type="NCBI Taxonomy" id="8049"/>
    <lineage>
        <taxon>Eukaryota</taxon>
        <taxon>Metazoa</taxon>
        <taxon>Chordata</taxon>
        <taxon>Craniata</taxon>
        <taxon>Vertebrata</taxon>
        <taxon>Euteleostomi</taxon>
        <taxon>Actinopterygii</taxon>
        <taxon>Neopterygii</taxon>
        <taxon>Teleostei</taxon>
        <taxon>Neoteleostei</taxon>
        <taxon>Acanthomorphata</taxon>
        <taxon>Zeiogadaria</taxon>
        <taxon>Gadariae</taxon>
        <taxon>Gadiformes</taxon>
        <taxon>Gadoidei</taxon>
        <taxon>Gadidae</taxon>
        <taxon>Gadus</taxon>
    </lineage>
</organism>
<accession>A0A8C5CV96</accession>
<evidence type="ECO:0000313" key="1">
    <source>
        <dbReference type="Ensembl" id="ENSGMOP00000065750.1"/>
    </source>
</evidence>
<keyword evidence="2" id="KW-1185">Reference proteome</keyword>
<reference evidence="1" key="1">
    <citation type="submission" date="2025-08" db="UniProtKB">
        <authorList>
            <consortium name="Ensembl"/>
        </authorList>
    </citation>
    <scope>IDENTIFICATION</scope>
</reference>
<proteinExistence type="predicted"/>
<protein>
    <submittedName>
        <fullName evidence="1">Uncharacterized protein</fullName>
    </submittedName>
</protein>